<dbReference type="OrthoDB" id="256126at2"/>
<evidence type="ECO:0000313" key="3">
    <source>
        <dbReference type="Proteomes" id="UP000199317"/>
    </source>
</evidence>
<proteinExistence type="predicted"/>
<dbReference type="Proteomes" id="UP000199317">
    <property type="component" value="Unassembled WGS sequence"/>
</dbReference>
<name>A0A1H0N7Q9_9BURK</name>
<evidence type="ECO:0000313" key="2">
    <source>
        <dbReference type="EMBL" id="SDO88566.1"/>
    </source>
</evidence>
<protein>
    <submittedName>
        <fullName evidence="2">Uncharacterized protein</fullName>
    </submittedName>
</protein>
<reference evidence="3" key="1">
    <citation type="submission" date="2016-10" db="EMBL/GenBank/DDBJ databases">
        <authorList>
            <person name="Varghese N."/>
            <person name="Submissions S."/>
        </authorList>
    </citation>
    <scope>NUCLEOTIDE SEQUENCE [LARGE SCALE GENOMIC DNA]</scope>
    <source>
        <strain evidence="3">DSM 17101</strain>
    </source>
</reference>
<feature type="compositionally biased region" description="Basic residues" evidence="1">
    <location>
        <begin position="346"/>
        <end position="357"/>
    </location>
</feature>
<accession>A0A1H0N7Q9</accession>
<evidence type="ECO:0000256" key="1">
    <source>
        <dbReference type="SAM" id="MobiDB-lite"/>
    </source>
</evidence>
<keyword evidence="3" id="KW-1185">Reference proteome</keyword>
<sequence length="357" mass="38865">MQTQTHNGDDRSDVEDVAAAIREGRSLRAAALYRIVVLDDQLNERHVDLAEAILRPAISEAVQKEQARLLLLERWIDKHADSSDMVLDARALYREVTAAREASLVRNPTGAASTDLVAAVLDSGLVTPAGKSSALEEVVAGVVTVILNSTPLVVRRKLDEMIGAVRSNPDYATNPSARALFNSILFRTLAWQYELENFEPGLRLLSDYLFTSEANEADLQKDYLATVQAGSGGGVRPEARAIGHGRADVAFDMGAVMIVAELKKTMLDRSLDQLLDDHGLQAAAYQRSNVTLGFLVVLDLVDRGGTGEHFSASSKLLEMTPPGTKTPYSIAVFRIQGQKRTPSSIKKSKSKKAARKR</sequence>
<feature type="region of interest" description="Disordered" evidence="1">
    <location>
        <begin position="338"/>
        <end position="357"/>
    </location>
</feature>
<dbReference type="AlphaFoldDB" id="A0A1H0N7Q9"/>
<organism evidence="2 3">
    <name type="scientific">Paracidovorax cattleyae</name>
    <dbReference type="NCBI Taxonomy" id="80868"/>
    <lineage>
        <taxon>Bacteria</taxon>
        <taxon>Pseudomonadati</taxon>
        <taxon>Pseudomonadota</taxon>
        <taxon>Betaproteobacteria</taxon>
        <taxon>Burkholderiales</taxon>
        <taxon>Comamonadaceae</taxon>
        <taxon>Paracidovorax</taxon>
    </lineage>
</organism>
<dbReference type="EMBL" id="FNJL01000004">
    <property type="protein sequence ID" value="SDO88566.1"/>
    <property type="molecule type" value="Genomic_DNA"/>
</dbReference>
<gene>
    <name evidence="2" type="ORF">SAMN04489708_104241</name>
</gene>
<dbReference type="RefSeq" id="WP_092832736.1">
    <property type="nucleotide sequence ID" value="NZ_CP028290.1"/>
</dbReference>